<dbReference type="Proteomes" id="UP000046395">
    <property type="component" value="Unassembled WGS sequence"/>
</dbReference>
<keyword evidence="1" id="KW-1185">Reference proteome</keyword>
<proteinExistence type="predicted"/>
<evidence type="ECO:0000313" key="1">
    <source>
        <dbReference type="Proteomes" id="UP000046395"/>
    </source>
</evidence>
<evidence type="ECO:0000313" key="2">
    <source>
        <dbReference type="WBParaSite" id="TMUE_0000002501.1"/>
    </source>
</evidence>
<dbReference type="AlphaFoldDB" id="A0A5S6Q5G6"/>
<protein>
    <submittedName>
        <fullName evidence="2">Uncharacterized protein</fullName>
    </submittedName>
</protein>
<organism evidence="1 2">
    <name type="scientific">Trichuris muris</name>
    <name type="common">Mouse whipworm</name>
    <dbReference type="NCBI Taxonomy" id="70415"/>
    <lineage>
        <taxon>Eukaryota</taxon>
        <taxon>Metazoa</taxon>
        <taxon>Ecdysozoa</taxon>
        <taxon>Nematoda</taxon>
        <taxon>Enoplea</taxon>
        <taxon>Dorylaimia</taxon>
        <taxon>Trichinellida</taxon>
        <taxon>Trichuridae</taxon>
        <taxon>Trichuris</taxon>
    </lineage>
</organism>
<sequence length="134" mass="15205">MIGDQIIEGTNSVPLRERLVAEVALTLDNAVLIARQMENVKNDVMTFDKGQNTENVATMKRRAVLHSSSVLQHKGFMHRCGEPELESSDEVTNVYYETDRSEDLHLRTLLRLRFADYLTEDYEGASFPVTKCGL</sequence>
<reference evidence="2" key="1">
    <citation type="submission" date="2019-12" db="UniProtKB">
        <authorList>
            <consortium name="WormBaseParasite"/>
        </authorList>
    </citation>
    <scope>IDENTIFICATION</scope>
</reference>
<dbReference type="WBParaSite" id="TMUE_0000002501.1">
    <property type="protein sequence ID" value="TMUE_0000002501.1"/>
    <property type="gene ID" value="WBGene00298338"/>
</dbReference>
<accession>A0A5S6Q5G6</accession>
<name>A0A5S6Q5G6_TRIMR</name>